<protein>
    <submittedName>
        <fullName evidence="2">Uncharacterized protein</fullName>
    </submittedName>
</protein>
<dbReference type="OrthoDB" id="9808451at2"/>
<keyword evidence="1" id="KW-0472">Membrane</keyword>
<sequence>MSDGKNVTPMESMRRLADVIREVKNAAADRDDVVVELREASRMRLDLLANELAQVFADVPADVDMFDFAVSSGLQPRLWIDAVSHVSLGRDRRTYRFLKDTRIGRVVLAESTDIKPIADQVTRYIAERLIEREQMLDGGVAQSFARTPEVLEAPTASQTPYSATWAAMLSGIGLIAAGALVGLIVTLLLLWERIPADKLGF</sequence>
<evidence type="ECO:0000313" key="3">
    <source>
        <dbReference type="Proteomes" id="UP000281647"/>
    </source>
</evidence>
<feature type="transmembrane region" description="Helical" evidence="1">
    <location>
        <begin position="165"/>
        <end position="191"/>
    </location>
</feature>
<dbReference type="EMBL" id="RKST01000037">
    <property type="protein sequence ID" value="RUM95545.1"/>
    <property type="molecule type" value="Genomic_DNA"/>
</dbReference>
<dbReference type="RefSeq" id="WP_128628586.1">
    <property type="nucleotide sequence ID" value="NZ_RKST01000037.1"/>
</dbReference>
<proteinExistence type="predicted"/>
<dbReference type="Proteomes" id="UP000281647">
    <property type="component" value="Unassembled WGS sequence"/>
</dbReference>
<organism evidence="2 3">
    <name type="scientific">Borborobacter arsenicus</name>
    <dbReference type="NCBI Taxonomy" id="1851146"/>
    <lineage>
        <taxon>Bacteria</taxon>
        <taxon>Pseudomonadati</taxon>
        <taxon>Pseudomonadota</taxon>
        <taxon>Alphaproteobacteria</taxon>
        <taxon>Hyphomicrobiales</taxon>
        <taxon>Phyllobacteriaceae</taxon>
        <taxon>Borborobacter</taxon>
    </lineage>
</organism>
<evidence type="ECO:0000313" key="2">
    <source>
        <dbReference type="EMBL" id="RUM95545.1"/>
    </source>
</evidence>
<keyword evidence="3" id="KW-1185">Reference proteome</keyword>
<keyword evidence="1" id="KW-0812">Transmembrane</keyword>
<evidence type="ECO:0000256" key="1">
    <source>
        <dbReference type="SAM" id="Phobius"/>
    </source>
</evidence>
<gene>
    <name evidence="2" type="ORF">EET67_22540</name>
</gene>
<keyword evidence="1" id="KW-1133">Transmembrane helix</keyword>
<reference evidence="2 3" key="1">
    <citation type="submission" date="2018-11" db="EMBL/GenBank/DDBJ databases">
        <title>Pseudaminobacter arsenicus sp. nov., an arsenic-resistant bacterium isolated from arsenic-rich aquifers.</title>
        <authorList>
            <person name="Mu Y."/>
        </authorList>
    </citation>
    <scope>NUCLEOTIDE SEQUENCE [LARGE SCALE GENOMIC DNA]</scope>
    <source>
        <strain evidence="2 3">CB3</strain>
    </source>
</reference>
<comment type="caution">
    <text evidence="2">The sequence shown here is derived from an EMBL/GenBank/DDBJ whole genome shotgun (WGS) entry which is preliminary data.</text>
</comment>
<dbReference type="AlphaFoldDB" id="A0A432V0D5"/>
<name>A0A432V0D5_9HYPH</name>
<accession>A0A432V0D5</accession>